<feature type="domain" description="Amino acid transporter transmembrane" evidence="7">
    <location>
        <begin position="55"/>
        <end position="207"/>
    </location>
</feature>
<sequence length="504" mass="52214">MERAGSLGDLQEDLAEDEPDPDELASWRRTSFDEPSPFMVLQYPLLQFGQSATLTRREAVTNLLANMLGVGLLAMPRAVAEAGLVTGMLVLAAAAAASREALLLLLTLSGHTGHRGPSYPEIAKRATGVQGLALALTVYLLYSGGLLTAYLVALADMLQQAFGDLQGTPDVPRLPAVVVAVALCAPGTALRSLRFVAAISGVCLVGAGLLLLSLLAACLLDVLPSWLPGAPEDAAGVSEDVVLVQTGAGGLLTAASLFAVQFSVHGGFIEALGPSGGREAELEPAAGRRDCLVDMEAASRDAFLAATLLLGSVAVAGYMRFGGSVAGNVLASFGTGYMAVGGARRAALLVARAAYGITLAASSAYVAAPCRTAVLELFAVRRSMGGTSNRAFRRATVLMLSVCGFVAWLQKDLSLVLSFVGAWAAGPLALLLPSFFAVELARRQEGRPVLSLLNLRYFGFFALGALLLLGHVCASAASVLSQPPGHRGHRVTVHHLANITSFLP</sequence>
<reference evidence="8" key="1">
    <citation type="submission" date="2021-01" db="EMBL/GenBank/DDBJ databases">
        <authorList>
            <person name="Corre E."/>
            <person name="Pelletier E."/>
            <person name="Niang G."/>
            <person name="Scheremetjew M."/>
            <person name="Finn R."/>
            <person name="Kale V."/>
            <person name="Holt S."/>
            <person name="Cochrane G."/>
            <person name="Meng A."/>
            <person name="Brown T."/>
            <person name="Cohen L."/>
        </authorList>
    </citation>
    <scope>NUCLEOTIDE SEQUENCE</scope>
    <source>
        <strain evidence="8">CCMP3105</strain>
    </source>
</reference>
<proteinExistence type="predicted"/>
<feature type="transmembrane region" description="Helical" evidence="6">
    <location>
        <begin position="173"/>
        <end position="190"/>
    </location>
</feature>
<evidence type="ECO:0000256" key="1">
    <source>
        <dbReference type="ARBA" id="ARBA00004141"/>
    </source>
</evidence>
<feature type="transmembrane region" description="Helical" evidence="6">
    <location>
        <begin position="129"/>
        <end position="153"/>
    </location>
</feature>
<dbReference type="Pfam" id="PF01490">
    <property type="entry name" value="Aa_trans"/>
    <property type="match status" value="2"/>
</dbReference>
<feature type="transmembrane region" description="Helical" evidence="6">
    <location>
        <begin position="415"/>
        <end position="436"/>
    </location>
</feature>
<feature type="region of interest" description="Disordered" evidence="5">
    <location>
        <begin position="1"/>
        <end position="28"/>
    </location>
</feature>
<name>A0A7S4PVY2_9DINO</name>
<protein>
    <recommendedName>
        <fullName evidence="7">Amino acid transporter transmembrane domain-containing protein</fullName>
    </recommendedName>
</protein>
<comment type="subcellular location">
    <subcellularLocation>
        <location evidence="1">Membrane</location>
        <topology evidence="1">Multi-pass membrane protein</topology>
    </subcellularLocation>
</comment>
<feature type="compositionally biased region" description="Acidic residues" evidence="5">
    <location>
        <begin position="10"/>
        <end position="23"/>
    </location>
</feature>
<dbReference type="GO" id="GO:0015179">
    <property type="term" value="F:L-amino acid transmembrane transporter activity"/>
    <property type="evidence" value="ECO:0007669"/>
    <property type="project" value="TreeGrafter"/>
</dbReference>
<evidence type="ECO:0000256" key="5">
    <source>
        <dbReference type="SAM" id="MobiDB-lite"/>
    </source>
</evidence>
<feature type="domain" description="Amino acid transporter transmembrane" evidence="7">
    <location>
        <begin position="302"/>
        <end position="444"/>
    </location>
</feature>
<dbReference type="GO" id="GO:0016020">
    <property type="term" value="C:membrane"/>
    <property type="evidence" value="ECO:0007669"/>
    <property type="project" value="UniProtKB-SubCell"/>
</dbReference>
<dbReference type="InterPro" id="IPR013057">
    <property type="entry name" value="AA_transpt_TM"/>
</dbReference>
<evidence type="ECO:0000313" key="8">
    <source>
        <dbReference type="EMBL" id="CAE4564407.1"/>
    </source>
</evidence>
<evidence type="ECO:0000256" key="4">
    <source>
        <dbReference type="ARBA" id="ARBA00023136"/>
    </source>
</evidence>
<evidence type="ECO:0000256" key="6">
    <source>
        <dbReference type="SAM" id="Phobius"/>
    </source>
</evidence>
<keyword evidence="4 6" id="KW-0472">Membrane</keyword>
<feature type="transmembrane region" description="Helical" evidence="6">
    <location>
        <begin position="457"/>
        <end position="480"/>
    </location>
</feature>
<keyword evidence="2 6" id="KW-0812">Transmembrane</keyword>
<gene>
    <name evidence="8" type="ORF">AMON00008_LOCUS4026</name>
</gene>
<organism evidence="8">
    <name type="scientific">Alexandrium monilatum</name>
    <dbReference type="NCBI Taxonomy" id="311494"/>
    <lineage>
        <taxon>Eukaryota</taxon>
        <taxon>Sar</taxon>
        <taxon>Alveolata</taxon>
        <taxon>Dinophyceae</taxon>
        <taxon>Gonyaulacales</taxon>
        <taxon>Pyrocystaceae</taxon>
        <taxon>Alexandrium</taxon>
    </lineage>
</organism>
<dbReference type="PANTHER" id="PTHR22950">
    <property type="entry name" value="AMINO ACID TRANSPORTER"/>
    <property type="match status" value="1"/>
</dbReference>
<evidence type="ECO:0000256" key="2">
    <source>
        <dbReference type="ARBA" id="ARBA00022692"/>
    </source>
</evidence>
<dbReference type="AlphaFoldDB" id="A0A7S4PVY2"/>
<dbReference type="EMBL" id="HBNR01006109">
    <property type="protein sequence ID" value="CAE4564407.1"/>
    <property type="molecule type" value="Transcribed_RNA"/>
</dbReference>
<feature type="transmembrane region" description="Helical" evidence="6">
    <location>
        <begin position="197"/>
        <end position="222"/>
    </location>
</feature>
<evidence type="ECO:0000259" key="7">
    <source>
        <dbReference type="Pfam" id="PF01490"/>
    </source>
</evidence>
<feature type="transmembrane region" description="Helical" evidence="6">
    <location>
        <begin position="391"/>
        <end position="409"/>
    </location>
</feature>
<accession>A0A7S4PVY2</accession>
<evidence type="ECO:0000256" key="3">
    <source>
        <dbReference type="ARBA" id="ARBA00022989"/>
    </source>
</evidence>
<keyword evidence="3 6" id="KW-1133">Transmembrane helix</keyword>
<feature type="transmembrane region" description="Helical" evidence="6">
    <location>
        <begin position="325"/>
        <end position="343"/>
    </location>
</feature>